<dbReference type="Proteomes" id="UP000479710">
    <property type="component" value="Unassembled WGS sequence"/>
</dbReference>
<organism evidence="9 10">
    <name type="scientific">Oryza meyeriana var. granulata</name>
    <dbReference type="NCBI Taxonomy" id="110450"/>
    <lineage>
        <taxon>Eukaryota</taxon>
        <taxon>Viridiplantae</taxon>
        <taxon>Streptophyta</taxon>
        <taxon>Embryophyta</taxon>
        <taxon>Tracheophyta</taxon>
        <taxon>Spermatophyta</taxon>
        <taxon>Magnoliopsida</taxon>
        <taxon>Liliopsida</taxon>
        <taxon>Poales</taxon>
        <taxon>Poaceae</taxon>
        <taxon>BOP clade</taxon>
        <taxon>Oryzoideae</taxon>
        <taxon>Oryzeae</taxon>
        <taxon>Oryzinae</taxon>
        <taxon>Oryza</taxon>
        <taxon>Oryza meyeriana</taxon>
    </lineage>
</organism>
<keyword evidence="1" id="KW-0645">Protease</keyword>
<reference evidence="9 10" key="1">
    <citation type="submission" date="2019-11" db="EMBL/GenBank/DDBJ databases">
        <title>Whole genome sequence of Oryza granulata.</title>
        <authorList>
            <person name="Li W."/>
        </authorList>
    </citation>
    <scope>NUCLEOTIDE SEQUENCE [LARGE SCALE GENOMIC DNA]</scope>
    <source>
        <strain evidence="10">cv. Menghai</strain>
        <tissue evidence="9">Leaf</tissue>
    </source>
</reference>
<dbReference type="FunFam" id="3.30.70.270:FF:000003">
    <property type="entry name" value="Transposon Ty3-G Gag-Pol polyprotein"/>
    <property type="match status" value="1"/>
</dbReference>
<evidence type="ECO:0000256" key="7">
    <source>
        <dbReference type="ARBA" id="ARBA00022918"/>
    </source>
</evidence>
<protein>
    <recommendedName>
        <fullName evidence="8">Reverse transcriptase domain-containing protein</fullName>
    </recommendedName>
</protein>
<evidence type="ECO:0000256" key="1">
    <source>
        <dbReference type="ARBA" id="ARBA00022670"/>
    </source>
</evidence>
<evidence type="ECO:0000256" key="3">
    <source>
        <dbReference type="ARBA" id="ARBA00022695"/>
    </source>
</evidence>
<dbReference type="InterPro" id="IPR053134">
    <property type="entry name" value="RNA-dir_DNA_polymerase"/>
</dbReference>
<dbReference type="CDD" id="cd01647">
    <property type="entry name" value="RT_LTR"/>
    <property type="match status" value="1"/>
</dbReference>
<proteinExistence type="predicted"/>
<dbReference type="EMBL" id="SPHZ02000011">
    <property type="protein sequence ID" value="KAF0892823.1"/>
    <property type="molecule type" value="Genomic_DNA"/>
</dbReference>
<dbReference type="PANTHER" id="PTHR24559:SF452">
    <property type="entry name" value="INTEGRASE CATALYTIC DOMAIN-CONTAINING PROTEIN"/>
    <property type="match status" value="1"/>
</dbReference>
<comment type="caution">
    <text evidence="9">The sequence shown here is derived from an EMBL/GenBank/DDBJ whole genome shotgun (WGS) entry which is preliminary data.</text>
</comment>
<dbReference type="GO" id="GO:0004519">
    <property type="term" value="F:endonuclease activity"/>
    <property type="evidence" value="ECO:0007669"/>
    <property type="project" value="UniProtKB-KW"/>
</dbReference>
<keyword evidence="6" id="KW-0378">Hydrolase</keyword>
<evidence type="ECO:0000313" key="10">
    <source>
        <dbReference type="Proteomes" id="UP000479710"/>
    </source>
</evidence>
<dbReference type="GO" id="GO:0003964">
    <property type="term" value="F:RNA-directed DNA polymerase activity"/>
    <property type="evidence" value="ECO:0007669"/>
    <property type="project" value="UniProtKB-KW"/>
</dbReference>
<dbReference type="InterPro" id="IPR043128">
    <property type="entry name" value="Rev_trsase/Diguanyl_cyclase"/>
</dbReference>
<dbReference type="GO" id="GO:0008233">
    <property type="term" value="F:peptidase activity"/>
    <property type="evidence" value="ECO:0007669"/>
    <property type="project" value="UniProtKB-KW"/>
</dbReference>
<sequence>MNPADIAKTAFRTHDALYEFLVMPFGLCNAPTTFQALMNDVLRAFLRRFVLVFFDDILIYSSTWADHLRHLRAVLLVLRQHRLFVKRSKCAFGVNSISYLGHIISEASVAMDPAKILWRDDGDMWARFSSCAARSLAAAPSRNAAPATRRAFSHTKPA</sequence>
<feature type="domain" description="Reverse transcriptase" evidence="8">
    <location>
        <begin position="1"/>
        <end position="104"/>
    </location>
</feature>
<dbReference type="PROSITE" id="PS50878">
    <property type="entry name" value="RT_POL"/>
    <property type="match status" value="1"/>
</dbReference>
<evidence type="ECO:0000259" key="8">
    <source>
        <dbReference type="PROSITE" id="PS50878"/>
    </source>
</evidence>
<dbReference type="PANTHER" id="PTHR24559">
    <property type="entry name" value="TRANSPOSON TY3-I GAG-POL POLYPROTEIN"/>
    <property type="match status" value="1"/>
</dbReference>
<dbReference type="Pfam" id="PF00078">
    <property type="entry name" value="RVT_1"/>
    <property type="match status" value="1"/>
</dbReference>
<keyword evidence="4" id="KW-0540">Nuclease</keyword>
<keyword evidence="7" id="KW-0695">RNA-directed DNA polymerase</keyword>
<keyword evidence="5" id="KW-0255">Endonuclease</keyword>
<accession>A0A6G1BZK1</accession>
<dbReference type="Gene3D" id="3.30.70.270">
    <property type="match status" value="1"/>
</dbReference>
<evidence type="ECO:0000256" key="5">
    <source>
        <dbReference type="ARBA" id="ARBA00022759"/>
    </source>
</evidence>
<evidence type="ECO:0000313" key="9">
    <source>
        <dbReference type="EMBL" id="KAF0892823.1"/>
    </source>
</evidence>
<dbReference type="AlphaFoldDB" id="A0A6G1BZK1"/>
<dbReference type="GO" id="GO:0006508">
    <property type="term" value="P:proteolysis"/>
    <property type="evidence" value="ECO:0007669"/>
    <property type="project" value="UniProtKB-KW"/>
</dbReference>
<keyword evidence="3" id="KW-0548">Nucleotidyltransferase</keyword>
<dbReference type="SUPFAM" id="SSF56672">
    <property type="entry name" value="DNA/RNA polymerases"/>
    <property type="match status" value="1"/>
</dbReference>
<dbReference type="InterPro" id="IPR000477">
    <property type="entry name" value="RT_dom"/>
</dbReference>
<dbReference type="Gene3D" id="3.10.10.10">
    <property type="entry name" value="HIV Type 1 Reverse Transcriptase, subunit A, domain 1"/>
    <property type="match status" value="1"/>
</dbReference>
<evidence type="ECO:0000256" key="6">
    <source>
        <dbReference type="ARBA" id="ARBA00022801"/>
    </source>
</evidence>
<evidence type="ECO:0000256" key="2">
    <source>
        <dbReference type="ARBA" id="ARBA00022679"/>
    </source>
</evidence>
<dbReference type="FunFam" id="3.10.10.10:FF:000007">
    <property type="entry name" value="Retrovirus-related Pol polyprotein from transposon 17.6-like Protein"/>
    <property type="match status" value="1"/>
</dbReference>
<keyword evidence="10" id="KW-1185">Reference proteome</keyword>
<name>A0A6G1BZK1_9ORYZ</name>
<keyword evidence="2" id="KW-0808">Transferase</keyword>
<evidence type="ECO:0000256" key="4">
    <source>
        <dbReference type="ARBA" id="ARBA00022722"/>
    </source>
</evidence>
<dbReference type="OrthoDB" id="1741804at2759"/>
<gene>
    <name evidence="9" type="ORF">E2562_018617</name>
</gene>
<dbReference type="InterPro" id="IPR043502">
    <property type="entry name" value="DNA/RNA_pol_sf"/>
</dbReference>